<keyword evidence="7" id="KW-0276">Fatty acid metabolism</keyword>
<organism evidence="18 19">
    <name type="scientific">Pseudokineococcus basanitobsidens</name>
    <dbReference type="NCBI Taxonomy" id="1926649"/>
    <lineage>
        <taxon>Bacteria</taxon>
        <taxon>Bacillati</taxon>
        <taxon>Actinomycetota</taxon>
        <taxon>Actinomycetes</taxon>
        <taxon>Kineosporiales</taxon>
        <taxon>Kineosporiaceae</taxon>
        <taxon>Pseudokineococcus</taxon>
    </lineage>
</organism>
<dbReference type="Proteomes" id="UP001387100">
    <property type="component" value="Unassembled WGS sequence"/>
</dbReference>
<dbReference type="InterPro" id="IPR016039">
    <property type="entry name" value="Thiolase-like"/>
</dbReference>
<evidence type="ECO:0000256" key="7">
    <source>
        <dbReference type="ARBA" id="ARBA00022832"/>
    </source>
</evidence>
<keyword evidence="5 14" id="KW-0444">Lipid biosynthesis</keyword>
<comment type="similarity">
    <text evidence="2 14 15">Belongs to the thiolase-like superfamily. Beta-ketoacyl-ACP synthases family.</text>
</comment>
<keyword evidence="9 14" id="KW-0275">Fatty acid biosynthesis</keyword>
<evidence type="ECO:0000256" key="10">
    <source>
        <dbReference type="ARBA" id="ARBA00023315"/>
    </source>
</evidence>
<name>A0ABU8RL65_9ACTN</name>
<comment type="caution">
    <text evidence="18">The sequence shown here is derived from an EMBL/GenBank/DDBJ whole genome shotgun (WGS) entry which is preliminary data.</text>
</comment>
<evidence type="ECO:0000256" key="15">
    <source>
        <dbReference type="RuleBase" id="RU003694"/>
    </source>
</evidence>
<dbReference type="EMBL" id="JBBIAA010000010">
    <property type="protein sequence ID" value="MEJ5945693.1"/>
    <property type="molecule type" value="Genomic_DNA"/>
</dbReference>
<dbReference type="SMART" id="SM00825">
    <property type="entry name" value="PKS_KS"/>
    <property type="match status" value="1"/>
</dbReference>
<feature type="domain" description="Ketosynthase family 3 (KS3)" evidence="17">
    <location>
        <begin position="21"/>
        <end position="431"/>
    </location>
</feature>
<keyword evidence="10 14" id="KW-0012">Acyltransferase</keyword>
<evidence type="ECO:0000256" key="4">
    <source>
        <dbReference type="ARBA" id="ARBA00014657"/>
    </source>
</evidence>
<evidence type="ECO:0000256" key="13">
    <source>
        <dbReference type="ARBA" id="ARBA00047659"/>
    </source>
</evidence>
<dbReference type="InterPro" id="IPR020841">
    <property type="entry name" value="PKS_Beta-ketoAc_synthase_dom"/>
</dbReference>
<dbReference type="Pfam" id="PF02801">
    <property type="entry name" value="Ketoacyl-synt_C"/>
    <property type="match status" value="1"/>
</dbReference>
<dbReference type="CDD" id="cd00834">
    <property type="entry name" value="KAS_I_II"/>
    <property type="match status" value="1"/>
</dbReference>
<comment type="catalytic activity">
    <reaction evidence="13 14">
        <text>a fatty acyl-[ACP] + malonyl-[ACP] + H(+) = a 3-oxoacyl-[ACP] + holo-[ACP] + CO2</text>
        <dbReference type="Rhea" id="RHEA:22836"/>
        <dbReference type="Rhea" id="RHEA-COMP:9623"/>
        <dbReference type="Rhea" id="RHEA-COMP:9685"/>
        <dbReference type="Rhea" id="RHEA-COMP:9916"/>
        <dbReference type="Rhea" id="RHEA-COMP:14125"/>
        <dbReference type="ChEBI" id="CHEBI:15378"/>
        <dbReference type="ChEBI" id="CHEBI:16526"/>
        <dbReference type="ChEBI" id="CHEBI:64479"/>
        <dbReference type="ChEBI" id="CHEBI:78449"/>
        <dbReference type="ChEBI" id="CHEBI:78776"/>
        <dbReference type="ChEBI" id="CHEBI:138651"/>
    </reaction>
</comment>
<dbReference type="PANTHER" id="PTHR11712:SF336">
    <property type="entry name" value="3-OXOACYL-[ACYL-CARRIER-PROTEIN] SYNTHASE, MITOCHONDRIAL"/>
    <property type="match status" value="1"/>
</dbReference>
<evidence type="ECO:0000256" key="2">
    <source>
        <dbReference type="ARBA" id="ARBA00008467"/>
    </source>
</evidence>
<dbReference type="InterPro" id="IPR014030">
    <property type="entry name" value="Ketoacyl_synth_N"/>
</dbReference>
<reference evidence="18 19" key="1">
    <citation type="journal article" date="2017" name="Int. J. Syst. Evol. Microbiol.">
        <title>Pseudokineococcus basanitobsidens sp. nov., isolated from volcanic rock.</title>
        <authorList>
            <person name="Lee D.W."/>
            <person name="Park M.Y."/>
            <person name="Kim J.J."/>
            <person name="Kim B.S."/>
        </authorList>
    </citation>
    <scope>NUCLEOTIDE SEQUENCE [LARGE SCALE GENOMIC DNA]</scope>
    <source>
        <strain evidence="18 19">DSM 103726</strain>
    </source>
</reference>
<evidence type="ECO:0000256" key="6">
    <source>
        <dbReference type="ARBA" id="ARBA00022679"/>
    </source>
</evidence>
<evidence type="ECO:0000313" key="18">
    <source>
        <dbReference type="EMBL" id="MEJ5945693.1"/>
    </source>
</evidence>
<dbReference type="PANTHER" id="PTHR11712">
    <property type="entry name" value="POLYKETIDE SYNTHASE-RELATED"/>
    <property type="match status" value="1"/>
</dbReference>
<sequence>MSETTPRPSSGAASSGGPAADRAVVVTGMGATTPLGGDVPSTWEAALAGRSGARPLPMPFVEELGLPVTFGGTLAVPATDVLPRHESKRLDPSAQYALVAGREAWQQAGAPDVDGERLGVVVGTGIGGVTTLINAHDTLRERGPRRVLPLTVPMLMPNGAAGALSIEFGARAGAHSPASACATGAEAIAYGAEMIRTGRADVVIAGGTEAAILALPIAAFASMHALSLRNDTPETASRPYDVTRDGFVLAEGAGVLVLESAAHAAARGAAVLGSVVGAGITSDAHHIAAPDPEGLGATRAIRLALQQAGAQPGDVVHVNAHATSTPVGDVAEVVALRAALGSDLDRVSVSATKSMTGHLLGGAGALESIFCLKALAEGLAPPTINVTELDPQVDLDVVLDEPRKIVTGPDAVALNNSFGFGGHNAALALTGPTSGGAA</sequence>
<feature type="compositionally biased region" description="Low complexity" evidence="16">
    <location>
        <begin position="8"/>
        <end position="20"/>
    </location>
</feature>
<evidence type="ECO:0000256" key="11">
    <source>
        <dbReference type="ARBA" id="ARBA00024006"/>
    </source>
</evidence>
<dbReference type="RefSeq" id="WP_339575077.1">
    <property type="nucleotide sequence ID" value="NZ_JBBIAA010000010.1"/>
</dbReference>
<dbReference type="InterPro" id="IPR000794">
    <property type="entry name" value="Beta-ketoacyl_synthase"/>
</dbReference>
<dbReference type="InterPro" id="IPR014031">
    <property type="entry name" value="Ketoacyl_synth_C"/>
</dbReference>
<comment type="catalytic activity">
    <reaction evidence="12 14">
        <text>(9Z)-hexadecenoyl-[ACP] + malonyl-[ACP] + H(+) = 3-oxo-(11Z)-octadecenoyl-[ACP] + holo-[ACP] + CO2</text>
        <dbReference type="Rhea" id="RHEA:55040"/>
        <dbReference type="Rhea" id="RHEA-COMP:9623"/>
        <dbReference type="Rhea" id="RHEA-COMP:9685"/>
        <dbReference type="Rhea" id="RHEA-COMP:10800"/>
        <dbReference type="Rhea" id="RHEA-COMP:14074"/>
        <dbReference type="ChEBI" id="CHEBI:15378"/>
        <dbReference type="ChEBI" id="CHEBI:16526"/>
        <dbReference type="ChEBI" id="CHEBI:64479"/>
        <dbReference type="ChEBI" id="CHEBI:78449"/>
        <dbReference type="ChEBI" id="CHEBI:83989"/>
        <dbReference type="ChEBI" id="CHEBI:138538"/>
        <dbReference type="EC" id="2.3.1.179"/>
    </reaction>
</comment>
<dbReference type="EC" id="2.3.1.179" evidence="3 14"/>
<dbReference type="NCBIfam" id="NF005589">
    <property type="entry name" value="PRK07314.1"/>
    <property type="match status" value="1"/>
</dbReference>
<evidence type="ECO:0000259" key="17">
    <source>
        <dbReference type="PROSITE" id="PS52004"/>
    </source>
</evidence>
<dbReference type="GO" id="GO:0016746">
    <property type="term" value="F:acyltransferase activity"/>
    <property type="evidence" value="ECO:0007669"/>
    <property type="project" value="UniProtKB-KW"/>
</dbReference>
<dbReference type="Gene3D" id="3.40.47.10">
    <property type="match status" value="2"/>
</dbReference>
<protein>
    <recommendedName>
        <fullName evidence="4 14">3-oxoacyl-[acyl-carrier-protein] synthase 2</fullName>
        <ecNumber evidence="3 14">2.3.1.179</ecNumber>
    </recommendedName>
</protein>
<accession>A0ABU8RL65</accession>
<comment type="pathway">
    <text evidence="1 14">Lipid metabolism; fatty acid biosynthesis.</text>
</comment>
<gene>
    <name evidence="18" type="ORF">WDZ17_10360</name>
</gene>
<evidence type="ECO:0000256" key="14">
    <source>
        <dbReference type="PIRNR" id="PIRNR000447"/>
    </source>
</evidence>
<keyword evidence="6 14" id="KW-0808">Transferase</keyword>
<proteinExistence type="inferred from homology"/>
<dbReference type="Pfam" id="PF00109">
    <property type="entry name" value="ketoacyl-synt"/>
    <property type="match status" value="1"/>
</dbReference>
<evidence type="ECO:0000256" key="9">
    <source>
        <dbReference type="ARBA" id="ARBA00023160"/>
    </source>
</evidence>
<feature type="region of interest" description="Disordered" evidence="16">
    <location>
        <begin position="1"/>
        <end position="20"/>
    </location>
</feature>
<evidence type="ECO:0000256" key="12">
    <source>
        <dbReference type="ARBA" id="ARBA00047318"/>
    </source>
</evidence>
<comment type="function">
    <text evidence="11 14">Involved in the type II fatty acid elongation cycle. Catalyzes the elongation of a wide range of acyl-ACP by the addition of two carbons from malonyl-ACP to an acyl acceptor. Can efficiently catalyze the conversion of palmitoleoyl-ACP (cis-hexadec-9-enoyl-ACP) to cis-vaccenoyl-ACP (cis-octadec-11-enoyl-ACP), an essential step in the thermal regulation of fatty acid composition.</text>
</comment>
<evidence type="ECO:0000256" key="1">
    <source>
        <dbReference type="ARBA" id="ARBA00005194"/>
    </source>
</evidence>
<keyword evidence="19" id="KW-1185">Reference proteome</keyword>
<evidence type="ECO:0000313" key="19">
    <source>
        <dbReference type="Proteomes" id="UP001387100"/>
    </source>
</evidence>
<evidence type="ECO:0000256" key="3">
    <source>
        <dbReference type="ARBA" id="ARBA00012356"/>
    </source>
</evidence>
<dbReference type="PIRSF" id="PIRSF000447">
    <property type="entry name" value="KAS_II"/>
    <property type="match status" value="1"/>
</dbReference>
<dbReference type="PROSITE" id="PS52004">
    <property type="entry name" value="KS3_2"/>
    <property type="match status" value="1"/>
</dbReference>
<evidence type="ECO:0000256" key="16">
    <source>
        <dbReference type="SAM" id="MobiDB-lite"/>
    </source>
</evidence>
<evidence type="ECO:0000256" key="8">
    <source>
        <dbReference type="ARBA" id="ARBA00023098"/>
    </source>
</evidence>
<keyword evidence="8" id="KW-0443">Lipid metabolism</keyword>
<evidence type="ECO:0000256" key="5">
    <source>
        <dbReference type="ARBA" id="ARBA00022516"/>
    </source>
</evidence>
<dbReference type="InterPro" id="IPR017568">
    <property type="entry name" value="3-oxoacyl-ACP_synth-2"/>
</dbReference>
<dbReference type="SUPFAM" id="SSF53901">
    <property type="entry name" value="Thiolase-like"/>
    <property type="match status" value="2"/>
</dbReference>